<accession>A0A2J7ZFQ4</accession>
<evidence type="ECO:0000256" key="5">
    <source>
        <dbReference type="ARBA" id="ARBA00022967"/>
    </source>
</evidence>
<keyword evidence="10" id="KW-1185">Reference proteome</keyword>
<evidence type="ECO:0000256" key="2">
    <source>
        <dbReference type="ARBA" id="ARBA00022692"/>
    </source>
</evidence>
<dbReference type="GO" id="GO:0005524">
    <property type="term" value="F:ATP binding"/>
    <property type="evidence" value="ECO:0007669"/>
    <property type="project" value="UniProtKB-KW"/>
</dbReference>
<dbReference type="InterPro" id="IPR023214">
    <property type="entry name" value="HAD_sf"/>
</dbReference>
<dbReference type="Gene3D" id="3.40.50.1000">
    <property type="entry name" value="HAD superfamily/HAD-like"/>
    <property type="match status" value="1"/>
</dbReference>
<keyword evidence="6 8" id="KW-1133">Transmembrane helix</keyword>
<dbReference type="AlphaFoldDB" id="A0A2J7ZFQ4"/>
<dbReference type="EMBL" id="PGGS01004064">
    <property type="protein sequence ID" value="PNG99113.1"/>
    <property type="molecule type" value="Genomic_DNA"/>
</dbReference>
<evidence type="ECO:0000256" key="4">
    <source>
        <dbReference type="ARBA" id="ARBA00022840"/>
    </source>
</evidence>
<evidence type="ECO:0000256" key="8">
    <source>
        <dbReference type="SAM" id="Phobius"/>
    </source>
</evidence>
<organism evidence="9 10">
    <name type="scientific">Tetrabaena socialis</name>
    <dbReference type="NCBI Taxonomy" id="47790"/>
    <lineage>
        <taxon>Eukaryota</taxon>
        <taxon>Viridiplantae</taxon>
        <taxon>Chlorophyta</taxon>
        <taxon>core chlorophytes</taxon>
        <taxon>Chlorophyceae</taxon>
        <taxon>CS clade</taxon>
        <taxon>Chlamydomonadales</taxon>
        <taxon>Tetrabaenaceae</taxon>
        <taxon>Tetrabaena</taxon>
    </lineage>
</organism>
<keyword evidence="3" id="KW-0547">Nucleotide-binding</keyword>
<dbReference type="PANTHER" id="PTHR42861">
    <property type="entry name" value="CALCIUM-TRANSPORTING ATPASE"/>
    <property type="match status" value="1"/>
</dbReference>
<keyword evidence="5" id="KW-1278">Translocase</keyword>
<dbReference type="GO" id="GO:0016887">
    <property type="term" value="F:ATP hydrolysis activity"/>
    <property type="evidence" value="ECO:0007669"/>
    <property type="project" value="InterPro"/>
</dbReference>
<evidence type="ECO:0000256" key="6">
    <source>
        <dbReference type="ARBA" id="ARBA00022989"/>
    </source>
</evidence>
<feature type="transmembrane region" description="Helical" evidence="8">
    <location>
        <begin position="65"/>
        <end position="88"/>
    </location>
</feature>
<sequence length="131" mass="13632">FTGKATFFGRTADLLSQGGGGELGHLQKILLLIMAALLAISFTLCLAAFGYLLGKGTGFKEALEFTVVLLVASIPIAIEIVCTTTLALGSRQLAAHGAIVTRLAAIEDMAGMNMLCSDKTGTLTLNKMAIQ</sequence>
<keyword evidence="7 8" id="KW-0472">Membrane</keyword>
<evidence type="ECO:0000256" key="7">
    <source>
        <dbReference type="ARBA" id="ARBA00023136"/>
    </source>
</evidence>
<evidence type="ECO:0000313" key="9">
    <source>
        <dbReference type="EMBL" id="PNG99113.1"/>
    </source>
</evidence>
<dbReference type="InterPro" id="IPR023298">
    <property type="entry name" value="ATPase_P-typ_TM_dom_sf"/>
</dbReference>
<gene>
    <name evidence="9" type="ORF">TSOC_015169</name>
</gene>
<dbReference type="InterPro" id="IPR018303">
    <property type="entry name" value="ATPase_P-typ_P_site"/>
</dbReference>
<dbReference type="FunFam" id="3.40.50.1000:FF:000001">
    <property type="entry name" value="Phospholipid-transporting ATPase IC"/>
    <property type="match status" value="1"/>
</dbReference>
<dbReference type="SUPFAM" id="SSF81665">
    <property type="entry name" value="Calcium ATPase, transmembrane domain M"/>
    <property type="match status" value="1"/>
</dbReference>
<feature type="non-terminal residue" evidence="9">
    <location>
        <position position="131"/>
    </location>
</feature>
<reference evidence="9 10" key="1">
    <citation type="journal article" date="2017" name="Mol. Biol. Evol.">
        <title>The 4-celled Tetrabaena socialis nuclear genome reveals the essential components for genetic control of cell number at the origin of multicellularity in the volvocine lineage.</title>
        <authorList>
            <person name="Featherston J."/>
            <person name="Arakaki Y."/>
            <person name="Hanschen E.R."/>
            <person name="Ferris P.J."/>
            <person name="Michod R.E."/>
            <person name="Olson B.J.S.C."/>
            <person name="Nozaki H."/>
            <person name="Durand P.M."/>
        </authorList>
    </citation>
    <scope>NUCLEOTIDE SEQUENCE [LARGE SCALE GENOMIC DNA]</scope>
    <source>
        <strain evidence="9 10">NIES-571</strain>
    </source>
</reference>
<dbReference type="GO" id="GO:0016020">
    <property type="term" value="C:membrane"/>
    <property type="evidence" value="ECO:0007669"/>
    <property type="project" value="UniProtKB-SubCell"/>
</dbReference>
<dbReference type="Gene3D" id="1.20.1110.10">
    <property type="entry name" value="Calcium-transporting ATPase, transmembrane domain"/>
    <property type="match status" value="1"/>
</dbReference>
<dbReference type="PROSITE" id="PS00154">
    <property type="entry name" value="ATPASE_E1_E2"/>
    <property type="match status" value="1"/>
</dbReference>
<evidence type="ECO:0000256" key="1">
    <source>
        <dbReference type="ARBA" id="ARBA00004141"/>
    </source>
</evidence>
<name>A0A2J7ZFQ4_9CHLO</name>
<keyword evidence="2 8" id="KW-0812">Transmembrane</keyword>
<dbReference type="Proteomes" id="UP000236333">
    <property type="component" value="Unassembled WGS sequence"/>
</dbReference>
<evidence type="ECO:0000313" key="10">
    <source>
        <dbReference type="Proteomes" id="UP000236333"/>
    </source>
</evidence>
<feature type="non-terminal residue" evidence="9">
    <location>
        <position position="1"/>
    </location>
</feature>
<dbReference type="OrthoDB" id="116380at2759"/>
<comment type="caution">
    <text evidence="9">The sequence shown here is derived from an EMBL/GenBank/DDBJ whole genome shotgun (WGS) entry which is preliminary data.</text>
</comment>
<dbReference type="InterPro" id="IPR001757">
    <property type="entry name" value="P_typ_ATPase"/>
</dbReference>
<feature type="transmembrane region" description="Helical" evidence="8">
    <location>
        <begin position="29"/>
        <end position="53"/>
    </location>
</feature>
<comment type="subcellular location">
    <subcellularLocation>
        <location evidence="1">Membrane</location>
        <topology evidence="1">Multi-pass membrane protein</topology>
    </subcellularLocation>
</comment>
<proteinExistence type="predicted"/>
<keyword evidence="4" id="KW-0067">ATP-binding</keyword>
<protein>
    <submittedName>
        <fullName evidence="9">Putative proton ATPase 1B</fullName>
    </submittedName>
</protein>
<dbReference type="NCBIfam" id="TIGR01494">
    <property type="entry name" value="ATPase_P-type"/>
    <property type="match status" value="1"/>
</dbReference>
<evidence type="ECO:0000256" key="3">
    <source>
        <dbReference type="ARBA" id="ARBA00022741"/>
    </source>
</evidence>